<keyword evidence="6" id="KW-1185">Reference proteome</keyword>
<dbReference type="GO" id="GO:0016020">
    <property type="term" value="C:membrane"/>
    <property type="evidence" value="ECO:0007669"/>
    <property type="project" value="InterPro"/>
</dbReference>
<protein>
    <recommendedName>
        <fullName evidence="1">Signal peptidase I</fullName>
    </recommendedName>
    <alternativeName>
        <fullName evidence="2">Leader peptidase I</fullName>
    </alternativeName>
</protein>
<dbReference type="GO" id="GO:0004252">
    <property type="term" value="F:serine-type endopeptidase activity"/>
    <property type="evidence" value="ECO:0007669"/>
    <property type="project" value="InterPro"/>
</dbReference>
<dbReference type="EMBL" id="CP021331">
    <property type="protein sequence ID" value="AVX06012.1"/>
    <property type="molecule type" value="Genomic_DNA"/>
</dbReference>
<dbReference type="Pfam" id="PF10502">
    <property type="entry name" value="Peptidase_S26"/>
    <property type="match status" value="1"/>
</dbReference>
<dbReference type="KEGG" id="mmyr:MXMO3_03509"/>
<organism evidence="5 6">
    <name type="scientific">Maritalea myrionectae</name>
    <dbReference type="NCBI Taxonomy" id="454601"/>
    <lineage>
        <taxon>Bacteria</taxon>
        <taxon>Pseudomonadati</taxon>
        <taxon>Pseudomonadota</taxon>
        <taxon>Alphaproteobacteria</taxon>
        <taxon>Hyphomicrobiales</taxon>
        <taxon>Devosiaceae</taxon>
        <taxon>Maritalea</taxon>
    </lineage>
</organism>
<feature type="transmembrane region" description="Helical" evidence="3">
    <location>
        <begin position="12"/>
        <end position="30"/>
    </location>
</feature>
<dbReference type="Gene3D" id="2.10.109.10">
    <property type="entry name" value="Umud Fragment, subunit A"/>
    <property type="match status" value="1"/>
</dbReference>
<dbReference type="InterPro" id="IPR019533">
    <property type="entry name" value="Peptidase_S26"/>
</dbReference>
<evidence type="ECO:0000313" key="5">
    <source>
        <dbReference type="EMBL" id="AVX06012.1"/>
    </source>
</evidence>
<accession>A0A2R4MJ60</accession>
<name>A0A2R4MJ60_9HYPH</name>
<evidence type="ECO:0000313" key="6">
    <source>
        <dbReference type="Proteomes" id="UP000258927"/>
    </source>
</evidence>
<evidence type="ECO:0000256" key="3">
    <source>
        <dbReference type="SAM" id="Phobius"/>
    </source>
</evidence>
<evidence type="ECO:0000259" key="4">
    <source>
        <dbReference type="Pfam" id="PF10502"/>
    </source>
</evidence>
<proteinExistence type="predicted"/>
<reference evidence="5 6" key="1">
    <citation type="submission" date="2017-05" db="EMBL/GenBank/DDBJ databases">
        <title>Genome Analysis of Maritalea myrionectae HL2708#5.</title>
        <authorList>
            <consortium name="Cotde Inc.-PKNU"/>
            <person name="Jang D."/>
            <person name="Oh H.-M."/>
        </authorList>
    </citation>
    <scope>NUCLEOTIDE SEQUENCE [LARGE SCALE GENOMIC DNA]</scope>
    <source>
        <strain evidence="5 6">HL2708#5</strain>
        <plasmid evidence="6">phl2708x3</plasmid>
    </source>
</reference>
<gene>
    <name evidence="5" type="ORF">MXMO3_03509</name>
</gene>
<dbReference type="AlphaFoldDB" id="A0A2R4MJ60"/>
<keyword evidence="3" id="KW-1133">Transmembrane helix</keyword>
<dbReference type="InterPro" id="IPR000223">
    <property type="entry name" value="Pept_S26A_signal_pept_1"/>
</dbReference>
<keyword evidence="3" id="KW-0812">Transmembrane</keyword>
<keyword evidence="5" id="KW-0614">Plasmid</keyword>
<dbReference type="GO" id="GO:0006465">
    <property type="term" value="P:signal peptide processing"/>
    <property type="evidence" value="ECO:0007669"/>
    <property type="project" value="InterPro"/>
</dbReference>
<dbReference type="InterPro" id="IPR036286">
    <property type="entry name" value="LexA/Signal_pep-like_sf"/>
</dbReference>
<dbReference type="RefSeq" id="WP_162889355.1">
    <property type="nucleotide sequence ID" value="NZ_CP021331.1"/>
</dbReference>
<geneLocation type="plasmid" evidence="6">
    <name>phl2708x3</name>
</geneLocation>
<dbReference type="SUPFAM" id="SSF51306">
    <property type="entry name" value="LexA/Signal peptidase"/>
    <property type="match status" value="1"/>
</dbReference>
<feature type="domain" description="Peptidase S26" evidence="4">
    <location>
        <begin position="11"/>
        <end position="149"/>
    </location>
</feature>
<evidence type="ECO:0000256" key="1">
    <source>
        <dbReference type="ARBA" id="ARBA00019232"/>
    </source>
</evidence>
<sequence>MNRKKVVEYGAIFAVLGLAAMIIGHTSIVINGTNSLPHNGYIMWRTPHLLQTGRYVAFDTPEILKNKFEGISFVKRVVGMPGDTISSDSASVCINGQCRELQKELVEAGYRELPSGPIPEGYIAVFGDAINSLDSRYEVIGLISVSKVQAVGWPLKLPHWKELKQWFDQ</sequence>
<evidence type="ECO:0000256" key="2">
    <source>
        <dbReference type="ARBA" id="ARBA00029906"/>
    </source>
</evidence>
<keyword evidence="3" id="KW-0472">Membrane</keyword>
<dbReference type="PRINTS" id="PR00727">
    <property type="entry name" value="LEADERPTASE"/>
</dbReference>
<dbReference type="Proteomes" id="UP000258927">
    <property type="component" value="Plasmid pHL2708X3"/>
</dbReference>